<accession>A0ABW7UNS1</accession>
<comment type="caution">
    <text evidence="2">The sequence shown here is derived from an EMBL/GenBank/DDBJ whole genome shotgun (WGS) entry which is preliminary data.</text>
</comment>
<dbReference type="Pfam" id="PF09221">
    <property type="entry name" value="Bacteriocin_IId"/>
    <property type="match status" value="1"/>
</dbReference>
<protein>
    <submittedName>
        <fullName evidence="2">Uberolysin/carnocyclin family circular bacteriocin</fullName>
    </submittedName>
</protein>
<keyword evidence="1" id="KW-0472">Membrane</keyword>
<gene>
    <name evidence="2" type="ORF">ACH429_09270</name>
</gene>
<evidence type="ECO:0000313" key="3">
    <source>
        <dbReference type="Proteomes" id="UP001611548"/>
    </source>
</evidence>
<dbReference type="RefSeq" id="WP_055474065.1">
    <property type="nucleotide sequence ID" value="NZ_JBIRWE010000003.1"/>
</dbReference>
<dbReference type="Proteomes" id="UP001611548">
    <property type="component" value="Unassembled WGS sequence"/>
</dbReference>
<keyword evidence="1" id="KW-1133">Transmembrane helix</keyword>
<evidence type="ECO:0000256" key="1">
    <source>
        <dbReference type="SAM" id="Phobius"/>
    </source>
</evidence>
<dbReference type="EMBL" id="JBIRWE010000003">
    <property type="protein sequence ID" value="MFI1964297.1"/>
    <property type="molecule type" value="Genomic_DNA"/>
</dbReference>
<proteinExistence type="predicted"/>
<keyword evidence="1" id="KW-0812">Transmembrane</keyword>
<name>A0ABW7UNS1_9ACTN</name>
<evidence type="ECO:0000313" key="2">
    <source>
        <dbReference type="EMBL" id="MFI1964297.1"/>
    </source>
</evidence>
<reference evidence="2 3" key="1">
    <citation type="submission" date="2024-10" db="EMBL/GenBank/DDBJ databases">
        <title>The Natural Products Discovery Center: Release of the First 8490 Sequenced Strains for Exploring Actinobacteria Biosynthetic Diversity.</title>
        <authorList>
            <person name="Kalkreuter E."/>
            <person name="Kautsar S.A."/>
            <person name="Yang D."/>
            <person name="Bader C.D."/>
            <person name="Teijaro C.N."/>
            <person name="Fluegel L."/>
            <person name="Davis C.M."/>
            <person name="Simpson J.R."/>
            <person name="Lauterbach L."/>
            <person name="Steele A.D."/>
            <person name="Gui C."/>
            <person name="Meng S."/>
            <person name="Li G."/>
            <person name="Viehrig K."/>
            <person name="Ye F."/>
            <person name="Su P."/>
            <person name="Kiefer A.F."/>
            <person name="Nichols A."/>
            <person name="Cepeda A.J."/>
            <person name="Yan W."/>
            <person name="Fan B."/>
            <person name="Jiang Y."/>
            <person name="Adhikari A."/>
            <person name="Zheng C.-J."/>
            <person name="Schuster L."/>
            <person name="Cowan T.M."/>
            <person name="Smanski M.J."/>
            <person name="Chevrette M.G."/>
            <person name="De Carvalho L.P.S."/>
            <person name="Shen B."/>
        </authorList>
    </citation>
    <scope>NUCLEOTIDE SEQUENCE [LARGE SCALE GENOMIC DNA]</scope>
    <source>
        <strain evidence="2 3">NPDC020327</strain>
    </source>
</reference>
<dbReference type="InterPro" id="IPR020038">
    <property type="entry name" value="Circ_bacteriocin"/>
</dbReference>
<organism evidence="2 3">
    <name type="scientific">Streptomyces pathocidini</name>
    <dbReference type="NCBI Taxonomy" id="1650571"/>
    <lineage>
        <taxon>Bacteria</taxon>
        <taxon>Bacillati</taxon>
        <taxon>Actinomycetota</taxon>
        <taxon>Actinomycetes</taxon>
        <taxon>Kitasatosporales</taxon>
        <taxon>Streptomycetaceae</taxon>
        <taxon>Streptomyces</taxon>
    </lineage>
</organism>
<feature type="transmembrane region" description="Helical" evidence="1">
    <location>
        <begin position="20"/>
        <end position="47"/>
    </location>
</feature>
<keyword evidence="3" id="KW-1185">Reference proteome</keyword>
<sequence length="66" mass="6492">MYIAGMFGLSSSVATQLVNAVGVGGLVLAAAMTLLSGGTAGTVVATAKRAISKWGKSVAISPHWAS</sequence>